<organism evidence="9 10">
    <name type="scientific">Nonomuraea longicatena</name>
    <dbReference type="NCBI Taxonomy" id="83682"/>
    <lineage>
        <taxon>Bacteria</taxon>
        <taxon>Bacillati</taxon>
        <taxon>Actinomycetota</taxon>
        <taxon>Actinomycetes</taxon>
        <taxon>Streptosporangiales</taxon>
        <taxon>Streptosporangiaceae</taxon>
        <taxon>Nonomuraea</taxon>
    </lineage>
</organism>
<dbReference type="InterPro" id="IPR005311">
    <property type="entry name" value="PBP_dimer"/>
</dbReference>
<dbReference type="Gene3D" id="3.40.710.10">
    <property type="entry name" value="DD-peptidase/beta-lactamase superfamily"/>
    <property type="match status" value="1"/>
</dbReference>
<dbReference type="SUPFAM" id="SSF56601">
    <property type="entry name" value="beta-lactamase/transpeptidase-like"/>
    <property type="match status" value="1"/>
</dbReference>
<dbReference type="InterPro" id="IPR007887">
    <property type="entry name" value="MecA_N"/>
</dbReference>
<evidence type="ECO:0000256" key="5">
    <source>
        <dbReference type="SAM" id="SignalP"/>
    </source>
</evidence>
<proteinExistence type="inferred from homology"/>
<evidence type="ECO:0000259" key="6">
    <source>
        <dbReference type="Pfam" id="PF00905"/>
    </source>
</evidence>
<dbReference type="InterPro" id="IPR001460">
    <property type="entry name" value="PCN-bd_Tpept"/>
</dbReference>
<dbReference type="InterPro" id="IPR036138">
    <property type="entry name" value="PBP_dimer_sf"/>
</dbReference>
<evidence type="ECO:0000256" key="4">
    <source>
        <dbReference type="SAM" id="MobiDB-lite"/>
    </source>
</evidence>
<dbReference type="Pfam" id="PF05223">
    <property type="entry name" value="MecA_N"/>
    <property type="match status" value="1"/>
</dbReference>
<evidence type="ECO:0000313" key="9">
    <source>
        <dbReference type="EMBL" id="GAA0948768.1"/>
    </source>
</evidence>
<dbReference type="PANTHER" id="PTHR30627:SF24">
    <property type="entry name" value="PENICILLIN-BINDING PROTEIN 4B"/>
    <property type="match status" value="1"/>
</dbReference>
<accession>A0ABP4BFQ7</accession>
<dbReference type="Pfam" id="PF03717">
    <property type="entry name" value="PBP_dimer"/>
    <property type="match status" value="1"/>
</dbReference>
<dbReference type="RefSeq" id="WP_343954160.1">
    <property type="nucleotide sequence ID" value="NZ_BAAAHQ010000043.1"/>
</dbReference>
<evidence type="ECO:0000256" key="2">
    <source>
        <dbReference type="ARBA" id="ARBA00007171"/>
    </source>
</evidence>
<keyword evidence="5" id="KW-0732">Signal</keyword>
<feature type="domain" description="Penicillin-binding protein transpeptidase" evidence="6">
    <location>
        <begin position="346"/>
        <end position="610"/>
    </location>
</feature>
<reference evidence="10" key="1">
    <citation type="journal article" date="2019" name="Int. J. Syst. Evol. Microbiol.">
        <title>The Global Catalogue of Microorganisms (GCM) 10K type strain sequencing project: providing services to taxonomists for standard genome sequencing and annotation.</title>
        <authorList>
            <consortium name="The Broad Institute Genomics Platform"/>
            <consortium name="The Broad Institute Genome Sequencing Center for Infectious Disease"/>
            <person name="Wu L."/>
            <person name="Ma J."/>
        </authorList>
    </citation>
    <scope>NUCLEOTIDE SEQUENCE [LARGE SCALE GENOMIC DNA]</scope>
    <source>
        <strain evidence="10">JCM 11136</strain>
    </source>
</reference>
<dbReference type="SUPFAM" id="SSF56519">
    <property type="entry name" value="Penicillin binding protein dimerisation domain"/>
    <property type="match status" value="1"/>
</dbReference>
<dbReference type="Gene3D" id="3.90.1310.10">
    <property type="entry name" value="Penicillin-binding protein 2a (Domain 2)"/>
    <property type="match status" value="1"/>
</dbReference>
<dbReference type="Pfam" id="PF00905">
    <property type="entry name" value="Transpeptidase"/>
    <property type="match status" value="1"/>
</dbReference>
<gene>
    <name evidence="9" type="ORF">GCM10009560_66350</name>
</gene>
<feature type="domain" description="Penicillin-binding protein dimerisation" evidence="7">
    <location>
        <begin position="148"/>
        <end position="308"/>
    </location>
</feature>
<name>A0ABP4BFQ7_9ACTN</name>
<sequence length="619" mass="65115">MSRVRRTLAATASLAVASMTLTACFAEPSAHNAIRDFLVGWQSGDYELAASRADGDPAVVRKALEATKLDLDAASYRFHIKSVVREGEATTATFSAEVDLGENNPLWEYESTLPLRLVDGAWKVRWSPSVLHPQLKDGQRFAVKPDPEPRQNVLDRNGGALQRSGRLYVVGVRPADLGDNTASFVKQLAEVTGFAEDRLLSRVRSAPPGDFVQLATFGTDRYQRVKAKLDAITPKVTVDLQEQPVEPASPREIVGRVGALTPETEVKLGGPQRAGDSVGINGLQKEYQDHLTGSTESQVITIDLKTGNEVAVLKKWDGRTNGPVHTTIDSRLQKAADDALLAAESGTIVAVDAANSQIRAVGSRGMGQVKDALGGKYPAGTAFSIVAADALLKAGVKPSQRLRCPTSRTVGGAPFVQASQQTGGVSATFQENFAKGCVTALASLARRVTPDKLQSSAKAFGIGVKWKLPLKSFSGSMPALDSDADEAKAIAGQNVQVSPLTMALVAGAVKSGTWRPPTLVTSPAAPDPGTGQVAETPPAPVPVDPKVRSALTKMMQAGVAGNPAAQGGKGRVYGVTADLPDDMAWFVGWQGNVAVAVLVKNSDAAAVAGRFFGALENSR</sequence>
<comment type="subcellular location">
    <subcellularLocation>
        <location evidence="1">Membrane</location>
    </subcellularLocation>
</comment>
<dbReference type="PANTHER" id="PTHR30627">
    <property type="entry name" value="PEPTIDOGLYCAN D,D-TRANSPEPTIDASE"/>
    <property type="match status" value="1"/>
</dbReference>
<feature type="chain" id="PRO_5045981388" evidence="5">
    <location>
        <begin position="26"/>
        <end position="619"/>
    </location>
</feature>
<evidence type="ECO:0000259" key="7">
    <source>
        <dbReference type="Pfam" id="PF03717"/>
    </source>
</evidence>
<evidence type="ECO:0000259" key="8">
    <source>
        <dbReference type="Pfam" id="PF05223"/>
    </source>
</evidence>
<feature type="region of interest" description="Disordered" evidence="4">
    <location>
        <begin position="515"/>
        <end position="542"/>
    </location>
</feature>
<dbReference type="InterPro" id="IPR050515">
    <property type="entry name" value="Beta-lactam/transpept"/>
</dbReference>
<comment type="similarity">
    <text evidence="2">Belongs to the transpeptidase family.</text>
</comment>
<evidence type="ECO:0000256" key="1">
    <source>
        <dbReference type="ARBA" id="ARBA00004370"/>
    </source>
</evidence>
<comment type="caution">
    <text evidence="9">The sequence shown here is derived from an EMBL/GenBank/DDBJ whole genome shotgun (WGS) entry which is preliminary data.</text>
</comment>
<feature type="domain" description="NTF2-like N-terminal transpeptidase" evidence="8">
    <location>
        <begin position="30"/>
        <end position="139"/>
    </location>
</feature>
<dbReference type="EMBL" id="BAAAHQ010000043">
    <property type="protein sequence ID" value="GAA0948768.1"/>
    <property type="molecule type" value="Genomic_DNA"/>
</dbReference>
<evidence type="ECO:0000256" key="3">
    <source>
        <dbReference type="ARBA" id="ARBA00023136"/>
    </source>
</evidence>
<keyword evidence="10" id="KW-1185">Reference proteome</keyword>
<protein>
    <submittedName>
        <fullName evidence="9">Penicillin-binding transpeptidase domain-containing protein</fullName>
    </submittedName>
</protein>
<keyword evidence="3" id="KW-0472">Membrane</keyword>
<evidence type="ECO:0000313" key="10">
    <source>
        <dbReference type="Proteomes" id="UP001501578"/>
    </source>
</evidence>
<dbReference type="InterPro" id="IPR012338">
    <property type="entry name" value="Beta-lactam/transpept-like"/>
</dbReference>
<dbReference type="PROSITE" id="PS51257">
    <property type="entry name" value="PROKAR_LIPOPROTEIN"/>
    <property type="match status" value="1"/>
</dbReference>
<feature type="signal peptide" evidence="5">
    <location>
        <begin position="1"/>
        <end position="25"/>
    </location>
</feature>
<dbReference type="Proteomes" id="UP001501578">
    <property type="component" value="Unassembled WGS sequence"/>
</dbReference>